<dbReference type="Proteomes" id="UP001139646">
    <property type="component" value="Unassembled WGS sequence"/>
</dbReference>
<dbReference type="EMBL" id="JAKKSL010000007">
    <property type="protein sequence ID" value="MCI2286068.1"/>
    <property type="molecule type" value="Genomic_DNA"/>
</dbReference>
<keyword evidence="1" id="KW-0472">Membrane</keyword>
<proteinExistence type="predicted"/>
<organism evidence="2 3">
    <name type="scientific">Colwellia maritima</name>
    <dbReference type="NCBI Taxonomy" id="2912588"/>
    <lineage>
        <taxon>Bacteria</taxon>
        <taxon>Pseudomonadati</taxon>
        <taxon>Pseudomonadota</taxon>
        <taxon>Gammaproteobacteria</taxon>
        <taxon>Alteromonadales</taxon>
        <taxon>Colwelliaceae</taxon>
        <taxon>Colwellia</taxon>
    </lineage>
</organism>
<feature type="transmembrane region" description="Helical" evidence="1">
    <location>
        <begin position="9"/>
        <end position="31"/>
    </location>
</feature>
<comment type="caution">
    <text evidence="2">The sequence shown here is derived from an EMBL/GenBank/DDBJ whole genome shotgun (WGS) entry which is preliminary data.</text>
</comment>
<dbReference type="RefSeq" id="WP_242289247.1">
    <property type="nucleotide sequence ID" value="NZ_JAKKSL010000007.1"/>
</dbReference>
<evidence type="ECO:0000256" key="1">
    <source>
        <dbReference type="SAM" id="Phobius"/>
    </source>
</evidence>
<name>A0ABS9X747_9GAMM</name>
<keyword evidence="1" id="KW-0812">Transmembrane</keyword>
<protein>
    <submittedName>
        <fullName evidence="2">Uncharacterized protein</fullName>
    </submittedName>
</protein>
<keyword evidence="3" id="KW-1185">Reference proteome</keyword>
<gene>
    <name evidence="2" type="ORF">L3081_24920</name>
</gene>
<evidence type="ECO:0000313" key="2">
    <source>
        <dbReference type="EMBL" id="MCI2286068.1"/>
    </source>
</evidence>
<evidence type="ECO:0000313" key="3">
    <source>
        <dbReference type="Proteomes" id="UP001139646"/>
    </source>
</evidence>
<reference evidence="2" key="1">
    <citation type="submission" date="2022-01" db="EMBL/GenBank/DDBJ databases">
        <title>Colwellia maritima, isolated from seawater.</title>
        <authorList>
            <person name="Kristyanto S."/>
            <person name="Jung J."/>
            <person name="Jeon C.O."/>
        </authorList>
    </citation>
    <scope>NUCLEOTIDE SEQUENCE</scope>
    <source>
        <strain evidence="2">MSW7</strain>
    </source>
</reference>
<sequence>MKINITESLIAGLVFVAVIIGINMTITNTIIDNAIESYAKSVPAAPKIMVVNMDLIVKNLTSQDVEPIDVLLYTQTLNALPVKEGYLVLDSQSVLSYHPRYVFTNTK</sequence>
<keyword evidence="1" id="KW-1133">Transmembrane helix</keyword>
<accession>A0ABS9X747</accession>